<dbReference type="GO" id="GO:0005655">
    <property type="term" value="C:nucleolar ribonuclease P complex"/>
    <property type="evidence" value="ECO:0007669"/>
    <property type="project" value="TreeGrafter"/>
</dbReference>
<dbReference type="PANTHER" id="PTHR14742">
    <property type="entry name" value="RIBONUCLEASE P SUBUNIT P21"/>
    <property type="match status" value="1"/>
</dbReference>
<evidence type="ECO:0000256" key="1">
    <source>
        <dbReference type="SAM" id="MobiDB-lite"/>
    </source>
</evidence>
<dbReference type="EMBL" id="CR382121">
    <property type="protein sequence ID" value="CAH02905.1"/>
    <property type="molecule type" value="Genomic_DNA"/>
</dbReference>
<feature type="compositionally biased region" description="Basic and acidic residues" evidence="1">
    <location>
        <begin position="110"/>
        <end position="126"/>
    </location>
</feature>
<keyword evidence="3" id="KW-1185">Reference proteome</keyword>
<dbReference type="Proteomes" id="UP000000598">
    <property type="component" value="Chromosome A"/>
</dbReference>
<reference evidence="2 3" key="1">
    <citation type="journal article" date="2004" name="Nature">
        <title>Genome evolution in yeasts.</title>
        <authorList>
            <consortium name="Genolevures"/>
            <person name="Dujon B."/>
            <person name="Sherman D."/>
            <person name="Fischer G."/>
            <person name="Durrens P."/>
            <person name="Casaregola S."/>
            <person name="Lafontaine I."/>
            <person name="de Montigny J."/>
            <person name="Marck C."/>
            <person name="Neuveglise C."/>
            <person name="Talla E."/>
            <person name="Goffard N."/>
            <person name="Frangeul L."/>
            <person name="Aigle M."/>
            <person name="Anthouard V."/>
            <person name="Babour A."/>
            <person name="Barbe V."/>
            <person name="Barnay S."/>
            <person name="Blanchin S."/>
            <person name="Beckerich J.M."/>
            <person name="Beyne E."/>
            <person name="Bleykasten C."/>
            <person name="Boisrame A."/>
            <person name="Boyer J."/>
            <person name="Cattolico L."/>
            <person name="Confanioleri F."/>
            <person name="de Daruvar A."/>
            <person name="Despons L."/>
            <person name="Fabre E."/>
            <person name="Fairhead C."/>
            <person name="Ferry-Dumazet H."/>
            <person name="Groppi A."/>
            <person name="Hantraye F."/>
            <person name="Hennequin C."/>
            <person name="Jauniaux N."/>
            <person name="Joyet P."/>
            <person name="Kachouri R."/>
            <person name="Kerrest A."/>
            <person name="Koszul R."/>
            <person name="Lemaire M."/>
            <person name="Lesur I."/>
            <person name="Ma L."/>
            <person name="Muller H."/>
            <person name="Nicaud J.M."/>
            <person name="Nikolski M."/>
            <person name="Oztas S."/>
            <person name="Ozier-Kalogeropoulos O."/>
            <person name="Pellenz S."/>
            <person name="Potier S."/>
            <person name="Richard G.F."/>
            <person name="Straub M.L."/>
            <person name="Suleau A."/>
            <person name="Swennene D."/>
            <person name="Tekaia F."/>
            <person name="Wesolowski-Louvel M."/>
            <person name="Westhof E."/>
            <person name="Wirth B."/>
            <person name="Zeniou-Meyer M."/>
            <person name="Zivanovic I."/>
            <person name="Bolotin-Fukuhara M."/>
            <person name="Thierry A."/>
            <person name="Bouchier C."/>
            <person name="Caudron B."/>
            <person name="Scarpelli C."/>
            <person name="Gaillardin C."/>
            <person name="Weissenbach J."/>
            <person name="Wincker P."/>
            <person name="Souciet J.L."/>
        </authorList>
    </citation>
    <scope>NUCLEOTIDE SEQUENCE [LARGE SCALE GENOMIC DNA]</scope>
    <source>
        <strain evidence="3">ATCC 8585 / CBS 2359 / DSM 70799 / NBRC 1267 / NRRL Y-1140 / WM37</strain>
    </source>
</reference>
<dbReference type="PaxDb" id="284590-Q6CXM2"/>
<feature type="compositionally biased region" description="Basic and acidic residues" evidence="1">
    <location>
        <begin position="169"/>
        <end position="178"/>
    </location>
</feature>
<dbReference type="HOGENOM" id="CLU_122019_0_0_1"/>
<protein>
    <submittedName>
        <fullName evidence="2">KLLA0A07150p</fullName>
    </submittedName>
</protein>
<dbReference type="InParanoid" id="Q6CXM2"/>
<name>Q6CXM2_KLULA</name>
<dbReference type="eggNOG" id="ENOG502S5IC">
    <property type="taxonomic scope" value="Eukaryota"/>
</dbReference>
<feature type="region of interest" description="Disordered" evidence="1">
    <location>
        <begin position="110"/>
        <end position="190"/>
    </location>
</feature>
<dbReference type="InterPro" id="IPR007175">
    <property type="entry name" value="Rpr2/Snm1/Rpp21"/>
</dbReference>
<dbReference type="STRING" id="284590.Q6CXM2"/>
<feature type="compositionally biased region" description="Basic and acidic residues" evidence="1">
    <location>
        <begin position="141"/>
        <end position="153"/>
    </location>
</feature>
<evidence type="ECO:0000313" key="2">
    <source>
        <dbReference type="EMBL" id="CAH02905.1"/>
    </source>
</evidence>
<dbReference type="GO" id="GO:0008033">
    <property type="term" value="P:tRNA processing"/>
    <property type="evidence" value="ECO:0007669"/>
    <property type="project" value="TreeGrafter"/>
</dbReference>
<dbReference type="AlphaFoldDB" id="Q6CXM2"/>
<feature type="compositionally biased region" description="Low complexity" evidence="1">
    <location>
        <begin position="181"/>
        <end position="190"/>
    </location>
</feature>
<gene>
    <name evidence="2" type="ORF">KLLA0_A07150g</name>
</gene>
<organism evidence="2 3">
    <name type="scientific">Kluyveromyces lactis (strain ATCC 8585 / CBS 2359 / DSM 70799 / NBRC 1267 / NRRL Y-1140 / WM37)</name>
    <name type="common">Yeast</name>
    <name type="synonym">Candida sphaerica</name>
    <dbReference type="NCBI Taxonomy" id="284590"/>
    <lineage>
        <taxon>Eukaryota</taxon>
        <taxon>Fungi</taxon>
        <taxon>Dikarya</taxon>
        <taxon>Ascomycota</taxon>
        <taxon>Saccharomycotina</taxon>
        <taxon>Saccharomycetes</taxon>
        <taxon>Saccharomycetales</taxon>
        <taxon>Saccharomycetaceae</taxon>
        <taxon>Kluyveromyces</taxon>
    </lineage>
</organism>
<sequence length="190" mass="22090">MSGRRDREKFMDRTMAHKYNMIHHVQRLGEPQLSGLYLKNFYNTAKRYRLPLPESIRADNVKFCGNCGCVRIAGYNLTMKLLRETDENGVVTRNLRYQCGHCQSEYNIEVDKTEPKKDASSKEPSPKVDIQWPRQSSPEVNDDKIKKNTTAKERAKKRKQSTLSNLLASKKEKEESKKKNVSLSLMDFMK</sequence>
<proteinExistence type="predicted"/>
<dbReference type="FunCoup" id="Q6CXM2">
    <property type="interactions" value="93"/>
</dbReference>
<dbReference type="Pfam" id="PF04032">
    <property type="entry name" value="Rpr2"/>
    <property type="match status" value="1"/>
</dbReference>
<dbReference type="KEGG" id="kla:KLLA0_A07150g"/>
<evidence type="ECO:0000313" key="3">
    <source>
        <dbReference type="Proteomes" id="UP000000598"/>
    </source>
</evidence>
<accession>Q6CXM2</accession>
<dbReference type="OMA" id="KCIQVNC"/>
<dbReference type="PANTHER" id="PTHR14742:SF3">
    <property type="entry name" value="RIBONUCLEASE MRP PROTEIN SUBUNIT SNM1"/>
    <property type="match status" value="1"/>
</dbReference>